<feature type="domain" description="Enoyl reductase (ER)" evidence="2">
    <location>
        <begin position="10"/>
        <end position="197"/>
    </location>
</feature>
<dbReference type="GO" id="GO:0016491">
    <property type="term" value="F:oxidoreductase activity"/>
    <property type="evidence" value="ECO:0007669"/>
    <property type="project" value="InterPro"/>
</dbReference>
<organism evidence="3 4">
    <name type="scientific">Fusarium albosuccineum</name>
    <dbReference type="NCBI Taxonomy" id="1237068"/>
    <lineage>
        <taxon>Eukaryota</taxon>
        <taxon>Fungi</taxon>
        <taxon>Dikarya</taxon>
        <taxon>Ascomycota</taxon>
        <taxon>Pezizomycotina</taxon>
        <taxon>Sordariomycetes</taxon>
        <taxon>Hypocreomycetidae</taxon>
        <taxon>Hypocreales</taxon>
        <taxon>Nectriaceae</taxon>
        <taxon>Fusarium</taxon>
        <taxon>Fusarium decemcellulare species complex</taxon>
    </lineage>
</organism>
<gene>
    <name evidence="3" type="ORF">FALBO_4728</name>
</gene>
<accession>A0A8H4LIP7</accession>
<proteinExistence type="predicted"/>
<dbReference type="SMART" id="SM00829">
    <property type="entry name" value="PKS_ER"/>
    <property type="match status" value="1"/>
</dbReference>
<dbReference type="AlphaFoldDB" id="A0A8H4LIP7"/>
<dbReference type="OrthoDB" id="3509362at2759"/>
<evidence type="ECO:0000256" key="1">
    <source>
        <dbReference type="ARBA" id="ARBA00022857"/>
    </source>
</evidence>
<dbReference type="InterPro" id="IPR011032">
    <property type="entry name" value="GroES-like_sf"/>
</dbReference>
<dbReference type="PANTHER" id="PTHR44154:SF1">
    <property type="entry name" value="QUINONE OXIDOREDUCTASE"/>
    <property type="match status" value="1"/>
</dbReference>
<dbReference type="InterPro" id="IPR020843">
    <property type="entry name" value="ER"/>
</dbReference>
<dbReference type="EMBL" id="JAADYS010000625">
    <property type="protein sequence ID" value="KAF4468388.1"/>
    <property type="molecule type" value="Genomic_DNA"/>
</dbReference>
<keyword evidence="1" id="KW-0521">NADP</keyword>
<keyword evidence="4" id="KW-1185">Reference proteome</keyword>
<evidence type="ECO:0000313" key="4">
    <source>
        <dbReference type="Proteomes" id="UP000554235"/>
    </source>
</evidence>
<name>A0A8H4LIP7_9HYPO</name>
<evidence type="ECO:0000259" key="2">
    <source>
        <dbReference type="SMART" id="SM00829"/>
    </source>
</evidence>
<dbReference type="Proteomes" id="UP000554235">
    <property type="component" value="Unassembled WGS sequence"/>
</dbReference>
<protein>
    <submittedName>
        <fullName evidence="3">Nadph2:quinone reductase</fullName>
    </submittedName>
</protein>
<evidence type="ECO:0000313" key="3">
    <source>
        <dbReference type="EMBL" id="KAF4468388.1"/>
    </source>
</evidence>
<dbReference type="InterPro" id="IPR013154">
    <property type="entry name" value="ADH-like_N"/>
</dbReference>
<dbReference type="InterPro" id="IPR051603">
    <property type="entry name" value="Zinc-ADH_QOR/CCCR"/>
</dbReference>
<dbReference type="PANTHER" id="PTHR44154">
    <property type="entry name" value="QUINONE OXIDOREDUCTASE"/>
    <property type="match status" value="1"/>
</dbReference>
<dbReference type="SUPFAM" id="SSF50129">
    <property type="entry name" value="GroES-like"/>
    <property type="match status" value="1"/>
</dbReference>
<sequence length="209" mass="23345">MKAIGVSAYGPLDNLQSRDVPRPSNPEGDDLLVKVEACSVNPIDIKIRSGVYDDAPDYYQVAPKGFHIIGYDGAGTVLEVGPECQFFKPGDEISWVGAPTRQGSYAEYQLVSQVFCSHKANSLDFVEAARFGLTFGTAYQSLYYRLEIKPKENAGILIASRYHSRWSISTSQCLPVLDSHVDMLFRSIEVVEWEALLFSLRGMSYNFPW</sequence>
<comment type="caution">
    <text evidence="3">The sequence shown here is derived from an EMBL/GenBank/DDBJ whole genome shotgun (WGS) entry which is preliminary data.</text>
</comment>
<reference evidence="3 4" key="1">
    <citation type="submission" date="2020-01" db="EMBL/GenBank/DDBJ databases">
        <title>Identification and distribution of gene clusters putatively required for synthesis of sphingolipid metabolism inhibitors in phylogenetically diverse species of the filamentous fungus Fusarium.</title>
        <authorList>
            <person name="Kim H.-S."/>
            <person name="Busman M."/>
            <person name="Brown D.W."/>
            <person name="Divon H."/>
            <person name="Uhlig S."/>
            <person name="Proctor R.H."/>
        </authorList>
    </citation>
    <scope>NUCLEOTIDE SEQUENCE [LARGE SCALE GENOMIC DNA]</scope>
    <source>
        <strain evidence="3 4">NRRL 20459</strain>
    </source>
</reference>
<dbReference type="Pfam" id="PF08240">
    <property type="entry name" value="ADH_N"/>
    <property type="match status" value="1"/>
</dbReference>
<dbReference type="Gene3D" id="3.90.180.10">
    <property type="entry name" value="Medium-chain alcohol dehydrogenases, catalytic domain"/>
    <property type="match status" value="1"/>
</dbReference>